<evidence type="ECO:0000256" key="8">
    <source>
        <dbReference type="ARBA" id="ARBA00022729"/>
    </source>
</evidence>
<name>M1V487_HUMAN</name>
<evidence type="ECO:0000256" key="6">
    <source>
        <dbReference type="ARBA" id="ARBA00022679"/>
    </source>
</evidence>
<dbReference type="SMART" id="SM00408">
    <property type="entry name" value="IGc2"/>
    <property type="match status" value="3"/>
</dbReference>
<keyword evidence="11" id="KW-0418">Kinase</keyword>
<keyword evidence="21" id="KW-0393">Immunoglobulin domain</keyword>
<evidence type="ECO:0000256" key="12">
    <source>
        <dbReference type="ARBA" id="ARBA00022782"/>
    </source>
</evidence>
<dbReference type="InterPro" id="IPR001611">
    <property type="entry name" value="Leu-rich_rpt"/>
</dbReference>
<dbReference type="InterPro" id="IPR003598">
    <property type="entry name" value="Ig_sub2"/>
</dbReference>
<gene>
    <name evidence="30" type="primary">LRIG3(NM_153377)-ROS1</name>
</gene>
<feature type="binding site" evidence="23">
    <location>
        <position position="998"/>
    </location>
    <ligand>
        <name>ATP</name>
        <dbReference type="ChEBI" id="CHEBI:30616"/>
    </ligand>
</feature>
<feature type="transmembrane region" description="Helical" evidence="26">
    <location>
        <begin position="805"/>
        <end position="831"/>
    </location>
</feature>
<dbReference type="Pfam" id="PF07679">
    <property type="entry name" value="I-set"/>
    <property type="match status" value="2"/>
</dbReference>
<evidence type="ECO:0000256" key="3">
    <source>
        <dbReference type="ARBA" id="ARBA00022475"/>
    </source>
</evidence>
<protein>
    <recommendedName>
        <fullName evidence="24">Tyrosine-protein kinase receptor</fullName>
        <ecNumber evidence="24">2.7.10.1</ecNumber>
    </recommendedName>
</protein>
<dbReference type="GO" id="GO:0005886">
    <property type="term" value="C:plasma membrane"/>
    <property type="evidence" value="ECO:0007669"/>
    <property type="project" value="UniProtKB-SubCell"/>
</dbReference>
<evidence type="ECO:0000256" key="16">
    <source>
        <dbReference type="ARBA" id="ARBA00023136"/>
    </source>
</evidence>
<keyword evidence="5" id="KW-0433">Leucine-rich repeat</keyword>
<dbReference type="InterPro" id="IPR002011">
    <property type="entry name" value="Tyr_kinase_rcpt_2_CS"/>
</dbReference>
<dbReference type="FunFam" id="1.10.510.10:FF:000341">
    <property type="entry name" value="Tyrosine-protein kinase receptor"/>
    <property type="match status" value="1"/>
</dbReference>
<dbReference type="SMART" id="SM00219">
    <property type="entry name" value="TyrKc"/>
    <property type="match status" value="1"/>
</dbReference>
<evidence type="ECO:0000256" key="24">
    <source>
        <dbReference type="RuleBase" id="RU000312"/>
    </source>
</evidence>
<dbReference type="GO" id="GO:0030154">
    <property type="term" value="P:cell differentiation"/>
    <property type="evidence" value="ECO:0007669"/>
    <property type="project" value="UniProtKB-KW"/>
</dbReference>
<dbReference type="EMBL" id="AB795248">
    <property type="protein sequence ID" value="BAM95201.1"/>
    <property type="molecule type" value="mRNA"/>
</dbReference>
<evidence type="ECO:0000256" key="5">
    <source>
        <dbReference type="ARBA" id="ARBA00022614"/>
    </source>
</evidence>
<dbReference type="InterPro" id="IPR011009">
    <property type="entry name" value="Kinase-like_dom_sf"/>
</dbReference>
<dbReference type="Gene3D" id="3.30.200.20">
    <property type="entry name" value="Phosphorylase Kinase, domain 1"/>
    <property type="match status" value="1"/>
</dbReference>
<dbReference type="InterPro" id="IPR001245">
    <property type="entry name" value="Ser-Thr/Tyr_kinase_cat_dom"/>
</dbReference>
<dbReference type="Gene3D" id="2.60.40.10">
    <property type="entry name" value="Immunoglobulins"/>
    <property type="match status" value="3"/>
</dbReference>
<feature type="domain" description="Protein kinase" evidence="28">
    <location>
        <begin position="963"/>
        <end position="1240"/>
    </location>
</feature>
<reference evidence="30" key="2">
    <citation type="submission" date="2013-03" db="EMBL/GenBank/DDBJ databases">
        <authorList>
            <person name="Dobashi A."/>
            <person name="Takeuchi K."/>
            <person name="Togashi Y."/>
            <person name="Sakata S."/>
            <person name="Hatano S."/>
            <person name="Asaka R."/>
        </authorList>
    </citation>
    <scope>NUCLEOTIDE SEQUENCE</scope>
    <source>
        <tissue evidence="30">Lung</tissue>
    </source>
</reference>
<evidence type="ECO:0000256" key="10">
    <source>
        <dbReference type="ARBA" id="ARBA00022741"/>
    </source>
</evidence>
<evidence type="ECO:0000256" key="4">
    <source>
        <dbReference type="ARBA" id="ARBA00022553"/>
    </source>
</evidence>
<dbReference type="InterPro" id="IPR003591">
    <property type="entry name" value="Leu-rich_rpt_typical-subtyp"/>
</dbReference>
<dbReference type="InterPro" id="IPR036179">
    <property type="entry name" value="Ig-like_dom_sf"/>
</dbReference>
<proteinExistence type="evidence at transcript level"/>
<dbReference type="PeptideAtlas" id="M1V487"/>
<evidence type="ECO:0000256" key="19">
    <source>
        <dbReference type="ARBA" id="ARBA00023170"/>
    </source>
</evidence>
<keyword evidence="9" id="KW-0677">Repeat</keyword>
<dbReference type="Pfam" id="PF07714">
    <property type="entry name" value="PK_Tyr_Ser-Thr"/>
    <property type="match status" value="1"/>
</dbReference>
<keyword evidence="6" id="KW-0808">Transferase</keyword>
<dbReference type="Pfam" id="PF00560">
    <property type="entry name" value="LRR_1"/>
    <property type="match status" value="1"/>
</dbReference>
<keyword evidence="3" id="KW-1003">Cell membrane</keyword>
<keyword evidence="12" id="KW-0221">Differentiation</keyword>
<dbReference type="PANTHER" id="PTHR45842:SF16">
    <property type="entry name" value="LEUCINE-RICH REPEATS AND IMMUNOGLOBULIN-LIKE DOMAINS 3"/>
    <property type="match status" value="1"/>
</dbReference>
<keyword evidence="10 23" id="KW-0547">Nucleotide-binding</keyword>
<dbReference type="SMART" id="SM00409">
    <property type="entry name" value="IG"/>
    <property type="match status" value="3"/>
</dbReference>
<dbReference type="InterPro" id="IPR013783">
    <property type="entry name" value="Ig-like_fold"/>
</dbReference>
<keyword evidence="4 24" id="KW-0597">Phosphoprotein</keyword>
<dbReference type="PANTHER" id="PTHR45842">
    <property type="entry name" value="SYNAPTIC ADHESION-LIKE MOLECULE SALM"/>
    <property type="match status" value="1"/>
</dbReference>
<dbReference type="PROSITE" id="PS51450">
    <property type="entry name" value="LRR"/>
    <property type="match status" value="5"/>
</dbReference>
<dbReference type="InterPro" id="IPR050467">
    <property type="entry name" value="LRFN"/>
</dbReference>
<keyword evidence="2" id="KW-0217">Developmental protein</keyword>
<evidence type="ECO:0000256" key="23">
    <source>
        <dbReference type="PROSITE-ProRule" id="PRU10141"/>
    </source>
</evidence>
<dbReference type="SMART" id="SM00369">
    <property type="entry name" value="LRR_TYP"/>
    <property type="match status" value="14"/>
</dbReference>
<keyword evidence="17" id="KW-0829">Tyrosine-protein kinase</keyword>
<evidence type="ECO:0000256" key="2">
    <source>
        <dbReference type="ARBA" id="ARBA00022473"/>
    </source>
</evidence>
<dbReference type="SUPFAM" id="SSF48726">
    <property type="entry name" value="Immunoglobulin"/>
    <property type="match status" value="3"/>
</dbReference>
<dbReference type="InterPro" id="IPR013098">
    <property type="entry name" value="Ig_I-set"/>
</dbReference>
<dbReference type="FunFam" id="2.60.40.10:FF:000150">
    <property type="entry name" value="Leucine rich repeats and immunoglobulin like domains 3"/>
    <property type="match status" value="1"/>
</dbReference>
<dbReference type="IntAct" id="M1V487">
    <property type="interactions" value="1"/>
</dbReference>
<keyword evidence="19 24" id="KW-0675">Receptor</keyword>
<comment type="catalytic activity">
    <reaction evidence="22 24">
        <text>L-tyrosyl-[protein] + ATP = O-phospho-L-tyrosyl-[protein] + ADP + H(+)</text>
        <dbReference type="Rhea" id="RHEA:10596"/>
        <dbReference type="Rhea" id="RHEA-COMP:10136"/>
        <dbReference type="Rhea" id="RHEA-COMP:20101"/>
        <dbReference type="ChEBI" id="CHEBI:15378"/>
        <dbReference type="ChEBI" id="CHEBI:30616"/>
        <dbReference type="ChEBI" id="CHEBI:46858"/>
        <dbReference type="ChEBI" id="CHEBI:61978"/>
        <dbReference type="ChEBI" id="CHEBI:456216"/>
        <dbReference type="EC" id="2.7.10.1"/>
    </reaction>
</comment>
<dbReference type="PROSITE" id="PS00107">
    <property type="entry name" value="PROTEIN_KINASE_ATP"/>
    <property type="match status" value="1"/>
</dbReference>
<dbReference type="InterPro" id="IPR000483">
    <property type="entry name" value="Cys-rich_flank_reg_C"/>
</dbReference>
<evidence type="ECO:0000256" key="25">
    <source>
        <dbReference type="SAM" id="MobiDB-lite"/>
    </source>
</evidence>
<evidence type="ECO:0000256" key="13">
    <source>
        <dbReference type="ARBA" id="ARBA00022840"/>
    </source>
</evidence>
<dbReference type="GO" id="GO:0007169">
    <property type="term" value="P:cell surface receptor protein tyrosine kinase signaling pathway"/>
    <property type="evidence" value="ECO:0007669"/>
    <property type="project" value="InterPro"/>
</dbReference>
<evidence type="ECO:0000256" key="20">
    <source>
        <dbReference type="ARBA" id="ARBA00023180"/>
    </source>
</evidence>
<evidence type="ECO:0000256" key="27">
    <source>
        <dbReference type="SAM" id="SignalP"/>
    </source>
</evidence>
<dbReference type="Gene3D" id="1.10.510.10">
    <property type="entry name" value="Transferase(Phosphotransferase) domain 1"/>
    <property type="match status" value="1"/>
</dbReference>
<dbReference type="GO" id="GO:0005524">
    <property type="term" value="F:ATP binding"/>
    <property type="evidence" value="ECO:0007669"/>
    <property type="project" value="UniProtKB-UniRule"/>
</dbReference>
<dbReference type="PROSITE" id="PS50011">
    <property type="entry name" value="PROTEIN_KINASE_DOM"/>
    <property type="match status" value="1"/>
</dbReference>
<evidence type="ECO:0000256" key="22">
    <source>
        <dbReference type="ARBA" id="ARBA00051243"/>
    </source>
</evidence>
<dbReference type="InterPro" id="IPR000719">
    <property type="entry name" value="Prot_kinase_dom"/>
</dbReference>
<evidence type="ECO:0000259" key="28">
    <source>
        <dbReference type="PROSITE" id="PS50011"/>
    </source>
</evidence>
<dbReference type="GO" id="GO:0007399">
    <property type="term" value="P:nervous system development"/>
    <property type="evidence" value="ECO:0007669"/>
    <property type="project" value="UniProtKB-KW"/>
</dbReference>
<dbReference type="SMART" id="SM00082">
    <property type="entry name" value="LRRCT"/>
    <property type="match status" value="1"/>
</dbReference>
<dbReference type="SUPFAM" id="SSF52058">
    <property type="entry name" value="L domain-like"/>
    <property type="match status" value="2"/>
</dbReference>
<organism evidence="30">
    <name type="scientific">Homo sapiens</name>
    <name type="common">Human</name>
    <dbReference type="NCBI Taxonomy" id="9606"/>
    <lineage>
        <taxon>Eukaryota</taxon>
        <taxon>Metazoa</taxon>
        <taxon>Chordata</taxon>
        <taxon>Craniata</taxon>
        <taxon>Vertebrata</taxon>
        <taxon>Euteleostomi</taxon>
        <taxon>Mammalia</taxon>
        <taxon>Eutheria</taxon>
        <taxon>Euarchontoglires</taxon>
        <taxon>Primates</taxon>
        <taxon>Haplorrhini</taxon>
        <taxon>Catarrhini</taxon>
        <taxon>Hominidae</taxon>
        <taxon>Homo</taxon>
    </lineage>
</organism>
<dbReference type="Gene3D" id="3.80.10.10">
    <property type="entry name" value="Ribonuclease Inhibitor"/>
    <property type="match status" value="2"/>
</dbReference>
<dbReference type="Pfam" id="PF13927">
    <property type="entry name" value="Ig_3"/>
    <property type="match status" value="1"/>
</dbReference>
<dbReference type="PROSITE" id="PS00239">
    <property type="entry name" value="RECEPTOR_TYR_KIN_II"/>
    <property type="match status" value="1"/>
</dbReference>
<evidence type="ECO:0000256" key="21">
    <source>
        <dbReference type="ARBA" id="ARBA00023319"/>
    </source>
</evidence>
<dbReference type="GO" id="GO:0004714">
    <property type="term" value="F:transmembrane receptor protein tyrosine kinase activity"/>
    <property type="evidence" value="ECO:0007669"/>
    <property type="project" value="UniProtKB-EC"/>
</dbReference>
<feature type="region of interest" description="Disordered" evidence="25">
    <location>
        <begin position="1302"/>
        <end position="1329"/>
    </location>
</feature>
<dbReference type="CDD" id="cd05763">
    <property type="entry name" value="IgI_LRIG1-like"/>
    <property type="match status" value="1"/>
</dbReference>
<dbReference type="InterPro" id="IPR008266">
    <property type="entry name" value="Tyr_kinase_AS"/>
</dbReference>
<feature type="domain" description="Ig-like" evidence="29">
    <location>
        <begin position="603"/>
        <end position="692"/>
    </location>
</feature>
<keyword evidence="20" id="KW-0325">Glycoprotein</keyword>
<evidence type="ECO:0000256" key="15">
    <source>
        <dbReference type="ARBA" id="ARBA00022989"/>
    </source>
</evidence>
<evidence type="ECO:0000256" key="7">
    <source>
        <dbReference type="ARBA" id="ARBA00022692"/>
    </source>
</evidence>
<dbReference type="FunFam" id="2.60.40.10:FF:000224">
    <property type="entry name" value="Leucine rich repeats and immunoglobulin like domains 3"/>
    <property type="match status" value="1"/>
</dbReference>
<evidence type="ECO:0000256" key="26">
    <source>
        <dbReference type="SAM" id="Phobius"/>
    </source>
</evidence>
<comment type="similarity">
    <text evidence="24">Belongs to the protein kinase superfamily. Tyr protein kinase family. Insulin receptor subfamily.</text>
</comment>
<keyword evidence="7 24" id="KW-0812">Transmembrane</keyword>
<feature type="compositionally biased region" description="Basic and acidic residues" evidence="25">
    <location>
        <begin position="1319"/>
        <end position="1329"/>
    </location>
</feature>
<keyword evidence="13 23" id="KW-0067">ATP-binding</keyword>
<dbReference type="FunFam" id="3.30.200.20:FF:000301">
    <property type="entry name" value="Tyrosine-protein kinase receptor"/>
    <property type="match status" value="1"/>
</dbReference>
<keyword evidence="16 26" id="KW-0472">Membrane</keyword>
<evidence type="ECO:0000256" key="17">
    <source>
        <dbReference type="ARBA" id="ARBA00023137"/>
    </source>
</evidence>
<evidence type="ECO:0000256" key="9">
    <source>
        <dbReference type="ARBA" id="ARBA00022737"/>
    </source>
</evidence>
<dbReference type="PROSITE" id="PS00109">
    <property type="entry name" value="PROTEIN_KINASE_TYR"/>
    <property type="match status" value="1"/>
</dbReference>
<dbReference type="CDD" id="cd05044">
    <property type="entry name" value="PTKc_c-ros"/>
    <property type="match status" value="1"/>
</dbReference>
<evidence type="ECO:0000259" key="29">
    <source>
        <dbReference type="PROSITE" id="PS50835"/>
    </source>
</evidence>
<sequence length="1365" mass="151177">MSAPSLRARAAGLGLLLCAVLGRAGRSDSGGRGELGQPSGVAAERPCPTTCRCLGDLLDCSRKRLARLPEPLPSWVARLDLSHNRLSFIKASSMSHLQSLREVKLNNNELETIPNLGPVSANITLLSLAGNRIVEILPEHLKEFQSLETLDLSSNNISELQTAFPALQLKYLYLNSNRVTSMEPGYFDNLANTLLVLKLNRNRISAIPPKMFKLPQLQHLELNRNKIKNVDGLTFQGLGALKSLKMQRNGVTKLMDGAFWGLSNMEILQLDHNNLTEITKGWLYGLLMLQELHLSQNAINRISPDAWEFCQKLSELDLTFNHLSRLDDSSFLGLSLLNTLHIGNNRVSYIADCAFRGLSSLKTLDLKNNEISWTIEDMNGAFSGLDKLRRLILQGNRIRSITKKAFTGLDALEHLDLSDNAIMSLQGNAFSQMKKLQQLHLNTSSLLCDCQLKWLPQWVAENNFQSFVNASCAHPQLLKGRSIFAVSPDGFVCDDFPKPQITVQPETQSAIKGSNLSFICSAASSSDSPMTFAWKKDNELLHDAEMENYAHLRAQGGEVMEYTTILRLREVEFASEGKYQCVISNHFGSSYSVKAKLTVNMLPSFTKTPMDLTIRAGAMARLECAAVGHPAPQIAWQKDGGTDFPAARERRMHVMPEDDVFFIVDVKIEDIGVYSCTAQNSAGSISANATLTVLETPSFLRPLLDRTVTKGETAVLQCIAGGSPPPKLNWTKDDSPLVVTERHFFAAGNQLLIIVDSDVSDAGKYTCEMSNTLGTERGNVRLSVIPTPTCDSPQMTAPSLDDDGWATVGVVIIAVVCCVVGTSLVWVVIIYHTRRRNEDCSITNTDETNLPADIPSYLSSQGTLADRQDGYVSSESGSHHQFVTSSGAGFFLPQHDSSVWHRRLKNQKSAKEGVTVLINEDKELAELRGLAAGVGLANACYAIHTLPTQEEIENLPAFPREKLTLRLLLGSGAFGEVYEGTAVDILGVGSGEIKVAVKTLKKGSTDQEKIEFLKEAHLMSKFNHPNILKQLGVCLLNEPQYIILELMEGGDLLTYLRKARMATFYGPLLTLVDLVDLCVDISKGCVYLERMHFIHRDLAARNCLVSVKDYTSPRIVKIGDFGLARDIYKNDYYRKRGEGLLPVRWMAPESLMDGIFTTQSDVWSFGILIWEILTLGHQPYPAHSNLDVLNYVQTGGRLEPPRNCPDDLWNLMTQCWAQEPDQRPTFHRIQDQLQLFRNFFLNSIYKSRDEANNSGVINESFEGEDGDVICLNSDDIMPVALMETKNREGLNYMVLATECGQGEEKSEGPLGSQESESCGLRKEEKEPHADKDFCQEKQVAYCPSGKPEGLNYACLTHSGYGDGSD</sequence>
<reference evidence="30" key="1">
    <citation type="journal article" date="2012" name="Nat. Med.">
        <title>RET, ROS1 and ALK fusions in lung cancer.</title>
        <authorList>
            <person name="Takeuchi K."/>
            <person name="Soda M."/>
            <person name="Togashi Y."/>
            <person name="Suzuki R."/>
            <person name="Sakata S."/>
            <person name="Hatano S."/>
            <person name="Asaka R."/>
            <person name="Hamanaka W."/>
            <person name="Ninomiya H."/>
            <person name="Uehara H."/>
            <person name="Lim Choi Y."/>
            <person name="Satoh Y."/>
            <person name="Okumura S."/>
            <person name="Nakagawa K."/>
            <person name="Mano H."/>
            <person name="Ishikawa Y."/>
        </authorList>
    </citation>
    <scope>NUCLEOTIDE SEQUENCE</scope>
    <source>
        <tissue evidence="30">Lung</tissue>
    </source>
</reference>
<dbReference type="PROSITE" id="PS50835">
    <property type="entry name" value="IG_LIKE"/>
    <property type="match status" value="3"/>
</dbReference>
<dbReference type="Pfam" id="PF13855">
    <property type="entry name" value="LRR_8"/>
    <property type="match status" value="3"/>
</dbReference>
<evidence type="ECO:0000256" key="1">
    <source>
        <dbReference type="ARBA" id="ARBA00004251"/>
    </source>
</evidence>
<feature type="signal peptide" evidence="27">
    <location>
        <begin position="1"/>
        <end position="24"/>
    </location>
</feature>
<dbReference type="FunFam" id="3.80.10.10:FF:000023">
    <property type="entry name" value="Leucine rich repeats and immunoglobulin like domains 3"/>
    <property type="match status" value="1"/>
</dbReference>
<evidence type="ECO:0000256" key="18">
    <source>
        <dbReference type="ARBA" id="ARBA00023157"/>
    </source>
</evidence>
<keyword evidence="15 26" id="KW-1133">Transmembrane helix</keyword>
<dbReference type="InterPro" id="IPR007110">
    <property type="entry name" value="Ig-like_dom"/>
</dbReference>
<keyword evidence="18" id="KW-1015">Disulfide bond</keyword>
<dbReference type="FunFam" id="2.60.40.10:FF:000161">
    <property type="entry name" value="Leucine rich repeats and immunoglobulin like domains 2"/>
    <property type="match status" value="1"/>
</dbReference>
<feature type="domain" description="Ig-like" evidence="29">
    <location>
        <begin position="697"/>
        <end position="783"/>
    </location>
</feature>
<dbReference type="InterPro" id="IPR032675">
    <property type="entry name" value="LRR_dom_sf"/>
</dbReference>
<dbReference type="InterPro" id="IPR003599">
    <property type="entry name" value="Ig_sub"/>
</dbReference>
<keyword evidence="14" id="KW-0524">Neurogenesis</keyword>
<feature type="chain" id="PRO_5004017826" description="Tyrosine-protein kinase receptor" evidence="27">
    <location>
        <begin position="25"/>
        <end position="1365"/>
    </location>
</feature>
<comment type="subcellular location">
    <subcellularLocation>
        <location evidence="1">Cell membrane</location>
        <topology evidence="1">Single-pass type I membrane protein</topology>
    </subcellularLocation>
</comment>
<dbReference type="EC" id="2.7.10.1" evidence="24"/>
<keyword evidence="8 27" id="KW-0732">Signal</keyword>
<accession>M1V487</accession>
<evidence type="ECO:0000256" key="14">
    <source>
        <dbReference type="ARBA" id="ARBA00022902"/>
    </source>
</evidence>
<dbReference type="FunFam" id="3.80.10.10:FF:000040">
    <property type="entry name" value="Leucine rich repeats and immunoglobulin like domains 2"/>
    <property type="match status" value="1"/>
</dbReference>
<dbReference type="InterPro" id="IPR020635">
    <property type="entry name" value="Tyr_kinase_cat_dom"/>
</dbReference>
<evidence type="ECO:0000313" key="30">
    <source>
        <dbReference type="EMBL" id="BAM95201.1"/>
    </source>
</evidence>
<dbReference type="InterPro" id="IPR017441">
    <property type="entry name" value="Protein_kinase_ATP_BS"/>
</dbReference>
<dbReference type="SUPFAM" id="SSF56112">
    <property type="entry name" value="Protein kinase-like (PK-like)"/>
    <property type="match status" value="1"/>
</dbReference>
<evidence type="ECO:0000256" key="11">
    <source>
        <dbReference type="ARBA" id="ARBA00022777"/>
    </source>
</evidence>
<feature type="domain" description="Ig-like" evidence="29">
    <location>
        <begin position="499"/>
        <end position="598"/>
    </location>
</feature>
<dbReference type="SMART" id="SM00365">
    <property type="entry name" value="LRR_SD22"/>
    <property type="match status" value="7"/>
</dbReference>
<dbReference type="PRINTS" id="PR00109">
    <property type="entry name" value="TYRKINASE"/>
</dbReference>